<evidence type="ECO:0000313" key="2">
    <source>
        <dbReference type="Proteomes" id="UP001147700"/>
    </source>
</evidence>
<keyword evidence="2" id="KW-1185">Reference proteome</keyword>
<dbReference type="InterPro" id="IPR036890">
    <property type="entry name" value="HATPase_C_sf"/>
</dbReference>
<proteinExistence type="predicted"/>
<sequence>MDKIETLLDGAPMPVALDCSGEPRHVPPVVFRSAYRVVRDALDAATCASEASVAIEFMPGALVVQVEDDGGSARDFDELREVAAAIGGGLAAAPAPGGFRVRAWLPTEGQPPSPVAPPAAH</sequence>
<dbReference type="Proteomes" id="UP001147700">
    <property type="component" value="Unassembled WGS sequence"/>
</dbReference>
<gene>
    <name evidence="1" type="ORF">OJ962_10275</name>
</gene>
<reference evidence="1" key="1">
    <citation type="submission" date="2022-10" db="EMBL/GenBank/DDBJ databases">
        <title>The WGS of Solirubrobacter sp. CPCC 204708.</title>
        <authorList>
            <person name="Jiang Z."/>
        </authorList>
    </citation>
    <scope>NUCLEOTIDE SEQUENCE</scope>
    <source>
        <strain evidence="1">CPCC 204708</strain>
    </source>
</reference>
<dbReference type="EMBL" id="JAPCID010000012">
    <property type="protein sequence ID" value="MDA0137886.1"/>
    <property type="molecule type" value="Genomic_DNA"/>
</dbReference>
<comment type="caution">
    <text evidence="1">The sequence shown here is derived from an EMBL/GenBank/DDBJ whole genome shotgun (WGS) entry which is preliminary data.</text>
</comment>
<accession>A0ABT4RHQ2</accession>
<dbReference type="Gene3D" id="3.30.565.10">
    <property type="entry name" value="Histidine kinase-like ATPase, C-terminal domain"/>
    <property type="match status" value="1"/>
</dbReference>
<evidence type="ECO:0000313" key="1">
    <source>
        <dbReference type="EMBL" id="MDA0137886.1"/>
    </source>
</evidence>
<name>A0ABT4RHQ2_9ACTN</name>
<organism evidence="1 2">
    <name type="scientific">Solirubrobacter deserti</name>
    <dbReference type="NCBI Taxonomy" id="2282478"/>
    <lineage>
        <taxon>Bacteria</taxon>
        <taxon>Bacillati</taxon>
        <taxon>Actinomycetota</taxon>
        <taxon>Thermoleophilia</taxon>
        <taxon>Solirubrobacterales</taxon>
        <taxon>Solirubrobacteraceae</taxon>
        <taxon>Solirubrobacter</taxon>
    </lineage>
</organism>
<protein>
    <recommendedName>
        <fullName evidence="3">ATP-binding protein</fullName>
    </recommendedName>
</protein>
<dbReference type="RefSeq" id="WP_202952786.1">
    <property type="nucleotide sequence ID" value="NZ_JAPCID010000012.1"/>
</dbReference>
<evidence type="ECO:0008006" key="3">
    <source>
        <dbReference type="Google" id="ProtNLM"/>
    </source>
</evidence>